<dbReference type="InterPro" id="IPR023753">
    <property type="entry name" value="FAD/NAD-binding_dom"/>
</dbReference>
<evidence type="ECO:0000256" key="3">
    <source>
        <dbReference type="ARBA" id="ARBA00022827"/>
    </source>
</evidence>
<dbReference type="SUPFAM" id="SSF55424">
    <property type="entry name" value="FAD/NAD-linked reductases, dimerisation (C-terminal) domain"/>
    <property type="match status" value="1"/>
</dbReference>
<proteinExistence type="inferred from homology"/>
<dbReference type="PROSITE" id="PS00076">
    <property type="entry name" value="PYRIDINE_REDOX_1"/>
    <property type="match status" value="1"/>
</dbReference>
<keyword evidence="6" id="KW-1015">Disulfide bond</keyword>
<evidence type="ECO:0000256" key="4">
    <source>
        <dbReference type="ARBA" id="ARBA00023002"/>
    </source>
</evidence>
<dbReference type="EMBL" id="BMDH01000001">
    <property type="protein sequence ID" value="GGI13808.1"/>
    <property type="molecule type" value="Genomic_DNA"/>
</dbReference>
<keyword evidence="5 9" id="KW-0520">NAD</keyword>
<dbReference type="SUPFAM" id="SSF51905">
    <property type="entry name" value="FAD/NAD(P)-binding domain"/>
    <property type="match status" value="1"/>
</dbReference>
<feature type="binding site" evidence="9">
    <location>
        <position position="62"/>
    </location>
    <ligand>
        <name>FAD</name>
        <dbReference type="ChEBI" id="CHEBI:57692"/>
    </ligand>
</feature>
<evidence type="ECO:0000256" key="5">
    <source>
        <dbReference type="ARBA" id="ARBA00023027"/>
    </source>
</evidence>
<organism evidence="15 16">
    <name type="scientific">Galliscardovia ingluviei</name>
    <dbReference type="NCBI Taxonomy" id="1769422"/>
    <lineage>
        <taxon>Bacteria</taxon>
        <taxon>Bacillati</taxon>
        <taxon>Actinomycetota</taxon>
        <taxon>Actinomycetes</taxon>
        <taxon>Bifidobacteriales</taxon>
        <taxon>Bifidobacteriaceae</taxon>
        <taxon>Galliscardovia</taxon>
    </lineage>
</organism>
<keyword evidence="3 9" id="KW-0274">FAD</keyword>
<dbReference type="Gene3D" id="3.30.390.30">
    <property type="match status" value="1"/>
</dbReference>
<sequence length="563" mass="59875">MHAFSTAHDASQRSFDVAIIGAGPGGYSAALRAAELGLRVALIDRNPHPGGTCVHRGCIPTKALIQATQTLDNIQSAERYGISAHITHIDYGAMHNYIRTMVRETSQGVSGLLAFRGVQYFTGTASVSLQHELSENTASATPAESSSAVPPNASSDNSSDALSDACFTVTIEPPQPTQSQAATSSSPSQQHESTQITARHVILAVGSQAKPLYVQGGPLAWNQSLLNSTGALALTEFPQSAIIIGSGVIATEFASLWNQAGVDVTMIVRGKGLLNSADRRVSTVLTRELQRQGVRIINHRQVVKLETGVNLGVRMELADTATSTAPETAPQATSSQSSETLEAEIALVAIGRAPHTHASWIQDLHITQELPSDTHTTTAPISVDSHYQTRIPGLFAIGDCIAGPQLAHRAFAQGISVAEYIAGIASQPAQEHSIPRIVYASPEVALIGLTKEQASKQPQYYDIHETIYPMTANARTHMLGQTGSITVVSASIHDDIHSEEQPIVIGIHMVGPHVSEFASTAQYIVGHALSVHEASQYIFPHPTFSEALGEALLKADGRPLHMR</sequence>
<feature type="domain" description="Pyridine nucleotide-disulphide oxidoreductase dimerisation" evidence="13">
    <location>
        <begin position="434"/>
        <end position="551"/>
    </location>
</feature>
<dbReference type="InterPro" id="IPR004099">
    <property type="entry name" value="Pyr_nucl-diS_OxRdtase_dimer"/>
</dbReference>
<evidence type="ECO:0000313" key="15">
    <source>
        <dbReference type="EMBL" id="GGI13808.1"/>
    </source>
</evidence>
<dbReference type="Gene3D" id="3.50.50.60">
    <property type="entry name" value="FAD/NAD(P)-binding domain"/>
    <property type="match status" value="3"/>
</dbReference>
<keyword evidence="4 11" id="KW-0560">Oxidoreductase</keyword>
<dbReference type="PANTHER" id="PTHR22912:SF217">
    <property type="entry name" value="DIHYDROLIPOYL DEHYDROGENASE"/>
    <property type="match status" value="1"/>
</dbReference>
<dbReference type="PRINTS" id="PR00368">
    <property type="entry name" value="FADPNR"/>
</dbReference>
<dbReference type="PANTHER" id="PTHR22912">
    <property type="entry name" value="DISULFIDE OXIDOREDUCTASE"/>
    <property type="match status" value="1"/>
</dbReference>
<evidence type="ECO:0000256" key="11">
    <source>
        <dbReference type="RuleBase" id="RU003691"/>
    </source>
</evidence>
<feature type="domain" description="FAD/NAD(P)-binding" evidence="14">
    <location>
        <begin position="15"/>
        <end position="136"/>
    </location>
</feature>
<dbReference type="PIRSF" id="PIRSF000350">
    <property type="entry name" value="Mercury_reductase_MerA"/>
    <property type="match status" value="1"/>
</dbReference>
<feature type="domain" description="FAD/NAD(P)-binding" evidence="14">
    <location>
        <begin position="189"/>
        <end position="414"/>
    </location>
</feature>
<comment type="caution">
    <text evidence="15">The sequence shown here is derived from an EMBL/GenBank/DDBJ whole genome shotgun (WGS) entry which is preliminary data.</text>
</comment>
<feature type="binding site" evidence="9">
    <location>
        <position position="399"/>
    </location>
    <ligand>
        <name>FAD</name>
        <dbReference type="ChEBI" id="CHEBI:57692"/>
    </ligand>
</feature>
<evidence type="ECO:0000256" key="8">
    <source>
        <dbReference type="PIRSR" id="PIRSR000350-2"/>
    </source>
</evidence>
<name>A0A8J3AI49_9BIFI</name>
<dbReference type="Pfam" id="PF02852">
    <property type="entry name" value="Pyr_redox_dim"/>
    <property type="match status" value="1"/>
</dbReference>
<reference evidence="15" key="1">
    <citation type="journal article" date="2014" name="Int. J. Syst. Evol. Microbiol.">
        <title>Complete genome sequence of Corynebacterium casei LMG S-19264T (=DSM 44701T), isolated from a smear-ripened cheese.</title>
        <authorList>
            <consortium name="US DOE Joint Genome Institute (JGI-PGF)"/>
            <person name="Walter F."/>
            <person name="Albersmeier A."/>
            <person name="Kalinowski J."/>
            <person name="Ruckert C."/>
        </authorList>
    </citation>
    <scope>NUCLEOTIDE SEQUENCE</scope>
    <source>
        <strain evidence="15">CCM 8606</strain>
    </source>
</reference>
<dbReference type="PRINTS" id="PR00411">
    <property type="entry name" value="PNDRDTASEI"/>
</dbReference>
<feature type="region of interest" description="Disordered" evidence="12">
    <location>
        <begin position="135"/>
        <end position="161"/>
    </location>
</feature>
<reference evidence="15" key="2">
    <citation type="submission" date="2020-09" db="EMBL/GenBank/DDBJ databases">
        <authorList>
            <person name="Sun Q."/>
            <person name="Sedlacek I."/>
        </authorList>
    </citation>
    <scope>NUCLEOTIDE SEQUENCE</scope>
    <source>
        <strain evidence="15">CCM 8606</strain>
    </source>
</reference>
<dbReference type="RefSeq" id="WP_188354897.1">
    <property type="nucleotide sequence ID" value="NZ_BMDH01000001.1"/>
</dbReference>
<comment type="similarity">
    <text evidence="1 11">Belongs to the class-I pyridine nucleotide-disulfide oxidoreductase family.</text>
</comment>
<dbReference type="InterPro" id="IPR036188">
    <property type="entry name" value="FAD/NAD-bd_sf"/>
</dbReference>
<dbReference type="InterPro" id="IPR001100">
    <property type="entry name" value="Pyr_nuc-diS_OxRdtase"/>
</dbReference>
<keyword evidence="16" id="KW-1185">Reference proteome</keyword>
<feature type="region of interest" description="Disordered" evidence="12">
    <location>
        <begin position="174"/>
        <end position="193"/>
    </location>
</feature>
<keyword evidence="9" id="KW-0547">Nucleotide-binding</keyword>
<evidence type="ECO:0000256" key="9">
    <source>
        <dbReference type="PIRSR" id="PIRSR000350-3"/>
    </source>
</evidence>
<evidence type="ECO:0000256" key="12">
    <source>
        <dbReference type="SAM" id="MobiDB-lite"/>
    </source>
</evidence>
<gene>
    <name evidence="15" type="primary">pdhD</name>
    <name evidence="15" type="ORF">GCM10007377_07810</name>
</gene>
<evidence type="ECO:0000313" key="16">
    <source>
        <dbReference type="Proteomes" id="UP000619536"/>
    </source>
</evidence>
<feature type="disulfide bond" description="Redox-active" evidence="10">
    <location>
        <begin position="53"/>
        <end position="58"/>
    </location>
</feature>
<feature type="binding site" evidence="9">
    <location>
        <position position="351"/>
    </location>
    <ligand>
        <name>NAD(+)</name>
        <dbReference type="ChEBI" id="CHEBI:57540"/>
    </ligand>
</feature>
<dbReference type="GO" id="GO:0004148">
    <property type="term" value="F:dihydrolipoyl dehydrogenase (NADH) activity"/>
    <property type="evidence" value="ECO:0007669"/>
    <property type="project" value="TreeGrafter"/>
</dbReference>
<dbReference type="Proteomes" id="UP000619536">
    <property type="component" value="Unassembled WGS sequence"/>
</dbReference>
<dbReference type="InterPro" id="IPR012999">
    <property type="entry name" value="Pyr_OxRdtase_I_AS"/>
</dbReference>
<dbReference type="InterPro" id="IPR016156">
    <property type="entry name" value="FAD/NAD-linked_Rdtase_dimer_sf"/>
</dbReference>
<evidence type="ECO:0000256" key="10">
    <source>
        <dbReference type="PIRSR" id="PIRSR000350-4"/>
    </source>
</evidence>
<feature type="active site" description="Proton acceptor" evidence="8">
    <location>
        <position position="541"/>
    </location>
</feature>
<keyword evidence="7 11" id="KW-0676">Redox-active center</keyword>
<comment type="cofactor">
    <cofactor evidence="9">
        <name>FAD</name>
        <dbReference type="ChEBI" id="CHEBI:57692"/>
    </cofactor>
    <text evidence="9">Binds 1 FAD per subunit.</text>
</comment>
<evidence type="ECO:0000256" key="7">
    <source>
        <dbReference type="ARBA" id="ARBA00023284"/>
    </source>
</evidence>
<dbReference type="Pfam" id="PF07992">
    <property type="entry name" value="Pyr_redox_2"/>
    <property type="match status" value="2"/>
</dbReference>
<dbReference type="GO" id="GO:0050660">
    <property type="term" value="F:flavin adenine dinucleotide binding"/>
    <property type="evidence" value="ECO:0007669"/>
    <property type="project" value="TreeGrafter"/>
</dbReference>
<evidence type="ECO:0000259" key="14">
    <source>
        <dbReference type="Pfam" id="PF07992"/>
    </source>
</evidence>
<evidence type="ECO:0000256" key="1">
    <source>
        <dbReference type="ARBA" id="ARBA00007532"/>
    </source>
</evidence>
<dbReference type="GO" id="GO:0006103">
    <property type="term" value="P:2-oxoglutarate metabolic process"/>
    <property type="evidence" value="ECO:0007669"/>
    <property type="project" value="TreeGrafter"/>
</dbReference>
<evidence type="ECO:0000256" key="2">
    <source>
        <dbReference type="ARBA" id="ARBA00022630"/>
    </source>
</evidence>
<accession>A0A8J3AI49</accession>
<dbReference type="AlphaFoldDB" id="A0A8J3AI49"/>
<protein>
    <submittedName>
        <fullName evidence="15">Dihydrolipoamide dehydrogenase</fullName>
    </submittedName>
</protein>
<feature type="binding site" evidence="9">
    <location>
        <begin position="245"/>
        <end position="252"/>
    </location>
    <ligand>
        <name>NAD(+)</name>
        <dbReference type="ChEBI" id="CHEBI:57540"/>
    </ligand>
</feature>
<evidence type="ECO:0000256" key="6">
    <source>
        <dbReference type="ARBA" id="ARBA00023157"/>
    </source>
</evidence>
<dbReference type="InterPro" id="IPR050151">
    <property type="entry name" value="Class-I_Pyr_Nuc-Dis_Oxidored"/>
</dbReference>
<feature type="compositionally biased region" description="Low complexity" evidence="12">
    <location>
        <begin position="177"/>
        <end position="190"/>
    </location>
</feature>
<keyword evidence="2 11" id="KW-0285">Flavoprotein</keyword>
<evidence type="ECO:0000259" key="13">
    <source>
        <dbReference type="Pfam" id="PF02852"/>
    </source>
</evidence>